<dbReference type="AlphaFoldDB" id="A0A6N2RJM7"/>
<dbReference type="InterPro" id="IPR050922">
    <property type="entry name" value="LytR/CpsA/Psr_CW_biosynth"/>
</dbReference>
<dbReference type="NCBIfam" id="TIGR00350">
    <property type="entry name" value="lytR_cpsA_psr"/>
    <property type="match status" value="1"/>
</dbReference>
<sequence length="345" mass="37669">MAGGFNKFRWLLIPVLLGVTVFFLRWPGAAVPDGPDSPGEREMEFEPLSAKAVTVLGCGIDETGMLTDVIILGRFDLETDRISLLQIPRDTYIGDGYVTGKINAVYGHPKGDSGIQELKTLVEKQLQLPIDYTATITLSGLRSMVDAMGGVEVEVPFQMEYLPGMVLEGGKQRLNGEQAEWFIRYRKGYATGDIGRLGAQKEFLHGVLDAVRREGRLKSIQILLDHAGEVKTDLPLGQMASLANRAYQVPDSGVEFYLLPGRGTYHNGYSVYEADREALADLLNEAFRPVGEEVPPSQLEVAAVPLPPPEPEEPASEEEQPIEESAGEGNLPGDLIENPSAFPTD</sequence>
<reference evidence="4" key="1">
    <citation type="submission" date="2019-11" db="EMBL/GenBank/DDBJ databases">
        <authorList>
            <person name="Feng L."/>
        </authorList>
    </citation>
    <scope>NUCLEOTIDE SEQUENCE</scope>
    <source>
        <strain evidence="4">AundefinedLFYP135</strain>
    </source>
</reference>
<feature type="compositionally biased region" description="Acidic residues" evidence="2">
    <location>
        <begin position="310"/>
        <end position="326"/>
    </location>
</feature>
<dbReference type="Pfam" id="PF03816">
    <property type="entry name" value="LytR_cpsA_psr"/>
    <property type="match status" value="1"/>
</dbReference>
<organism evidence="4">
    <name type="scientific">uncultured Anaerotruncus sp</name>
    <dbReference type="NCBI Taxonomy" id="905011"/>
    <lineage>
        <taxon>Bacteria</taxon>
        <taxon>Bacillati</taxon>
        <taxon>Bacillota</taxon>
        <taxon>Clostridia</taxon>
        <taxon>Eubacteriales</taxon>
        <taxon>Oscillospiraceae</taxon>
        <taxon>Anaerotruncus</taxon>
        <taxon>environmental samples</taxon>
    </lineage>
</organism>
<gene>
    <name evidence="4" type="primary">lytR_1</name>
    <name evidence="4" type="ORF">AULFYP135_00462</name>
</gene>
<dbReference type="EMBL" id="CACRSL010000003">
    <property type="protein sequence ID" value="VYS81056.1"/>
    <property type="molecule type" value="Genomic_DNA"/>
</dbReference>
<feature type="domain" description="Cell envelope-related transcriptional attenuator" evidence="3">
    <location>
        <begin position="67"/>
        <end position="211"/>
    </location>
</feature>
<evidence type="ECO:0000256" key="1">
    <source>
        <dbReference type="ARBA" id="ARBA00006068"/>
    </source>
</evidence>
<feature type="region of interest" description="Disordered" evidence="2">
    <location>
        <begin position="302"/>
        <end position="345"/>
    </location>
</feature>
<accession>A0A6N2RJM7</accession>
<dbReference type="PANTHER" id="PTHR33392:SF6">
    <property type="entry name" value="POLYISOPRENYL-TEICHOIC ACID--PEPTIDOGLYCAN TEICHOIC ACID TRANSFERASE TAGU"/>
    <property type="match status" value="1"/>
</dbReference>
<dbReference type="InterPro" id="IPR004474">
    <property type="entry name" value="LytR_CpsA_psr"/>
</dbReference>
<evidence type="ECO:0000313" key="4">
    <source>
        <dbReference type="EMBL" id="VYS81056.1"/>
    </source>
</evidence>
<evidence type="ECO:0000256" key="2">
    <source>
        <dbReference type="SAM" id="MobiDB-lite"/>
    </source>
</evidence>
<name>A0A6N2RJM7_9FIRM</name>
<proteinExistence type="inferred from homology"/>
<evidence type="ECO:0000259" key="3">
    <source>
        <dbReference type="Pfam" id="PF03816"/>
    </source>
</evidence>
<dbReference type="Gene3D" id="3.40.630.190">
    <property type="entry name" value="LCP protein"/>
    <property type="match status" value="1"/>
</dbReference>
<comment type="similarity">
    <text evidence="1">Belongs to the LytR/CpsA/Psr (LCP) family.</text>
</comment>
<protein>
    <submittedName>
        <fullName evidence="4">Transcriptional regulator LytR</fullName>
    </submittedName>
</protein>
<dbReference type="PANTHER" id="PTHR33392">
    <property type="entry name" value="POLYISOPRENYL-TEICHOIC ACID--PEPTIDOGLYCAN TEICHOIC ACID TRANSFERASE TAGU"/>
    <property type="match status" value="1"/>
</dbReference>